<feature type="compositionally biased region" description="Polar residues" evidence="1">
    <location>
        <begin position="85"/>
        <end position="94"/>
    </location>
</feature>
<feature type="region of interest" description="Disordered" evidence="1">
    <location>
        <begin position="83"/>
        <end position="109"/>
    </location>
</feature>
<name>A0A9Q3FPF2_9BASI</name>
<keyword evidence="3" id="KW-1185">Reference proteome</keyword>
<protein>
    <submittedName>
        <fullName evidence="2">Uncharacterized protein</fullName>
    </submittedName>
</protein>
<dbReference type="Proteomes" id="UP000765509">
    <property type="component" value="Unassembled WGS sequence"/>
</dbReference>
<organism evidence="2 3">
    <name type="scientific">Austropuccinia psidii MF-1</name>
    <dbReference type="NCBI Taxonomy" id="1389203"/>
    <lineage>
        <taxon>Eukaryota</taxon>
        <taxon>Fungi</taxon>
        <taxon>Dikarya</taxon>
        <taxon>Basidiomycota</taxon>
        <taxon>Pucciniomycotina</taxon>
        <taxon>Pucciniomycetes</taxon>
        <taxon>Pucciniales</taxon>
        <taxon>Sphaerophragmiaceae</taxon>
        <taxon>Austropuccinia</taxon>
    </lineage>
</organism>
<evidence type="ECO:0000313" key="2">
    <source>
        <dbReference type="EMBL" id="MBW0544350.1"/>
    </source>
</evidence>
<evidence type="ECO:0000256" key="1">
    <source>
        <dbReference type="SAM" id="MobiDB-lite"/>
    </source>
</evidence>
<comment type="caution">
    <text evidence="2">The sequence shown here is derived from an EMBL/GenBank/DDBJ whole genome shotgun (WGS) entry which is preliminary data.</text>
</comment>
<proteinExistence type="predicted"/>
<gene>
    <name evidence="2" type="ORF">O181_084065</name>
</gene>
<dbReference type="EMBL" id="AVOT02049177">
    <property type="protein sequence ID" value="MBW0544350.1"/>
    <property type="molecule type" value="Genomic_DNA"/>
</dbReference>
<dbReference type="OrthoDB" id="2517477at2759"/>
<dbReference type="AlphaFoldDB" id="A0A9Q3FPF2"/>
<evidence type="ECO:0000313" key="3">
    <source>
        <dbReference type="Proteomes" id="UP000765509"/>
    </source>
</evidence>
<accession>A0A9Q3FPF2</accession>
<reference evidence="2" key="1">
    <citation type="submission" date="2021-03" db="EMBL/GenBank/DDBJ databases">
        <title>Draft genome sequence of rust myrtle Austropuccinia psidii MF-1, a brazilian biotype.</title>
        <authorList>
            <person name="Quecine M.C."/>
            <person name="Pachon D.M.R."/>
            <person name="Bonatelli M.L."/>
            <person name="Correr F.H."/>
            <person name="Franceschini L.M."/>
            <person name="Leite T.F."/>
            <person name="Margarido G.R.A."/>
            <person name="Almeida C.A."/>
            <person name="Ferrarezi J.A."/>
            <person name="Labate C.A."/>
        </authorList>
    </citation>
    <scope>NUCLEOTIDE SEQUENCE</scope>
    <source>
        <strain evidence="2">MF-1</strain>
    </source>
</reference>
<sequence>MSQPISPPTNASNPNSSEESIQQVLIQLLHEQQSINTSIKTLQNDIENLKVHRAIPEANTSLFQATVETQSLPQTLVLQAGRFQRAQSELSHSPSPGRLNKQRPRPASSTLAAFNRQSQTITAQILPRRHPIQMSANEFPPNFQGVKALWRLVERDSVPDPFPPSALSNFYHCFSNTDEIQCVAEDSTAPSLIDEDDVADFVVEKAASLRLGSGIGDFSESLVLYIRGTLARLGITIWSPNIAQNCNNLYSSACRISAITTFQQVASAGSYDYMAMNHIYILDSALLQRTYDHYVHFVVKSRFD</sequence>